<dbReference type="GO" id="GO:0008270">
    <property type="term" value="F:zinc ion binding"/>
    <property type="evidence" value="ECO:0007669"/>
    <property type="project" value="UniProtKB-KW"/>
</dbReference>
<organism evidence="8 9">
    <name type="scientific">Habropoda laboriosa</name>
    <dbReference type="NCBI Taxonomy" id="597456"/>
    <lineage>
        <taxon>Eukaryota</taxon>
        <taxon>Metazoa</taxon>
        <taxon>Ecdysozoa</taxon>
        <taxon>Arthropoda</taxon>
        <taxon>Hexapoda</taxon>
        <taxon>Insecta</taxon>
        <taxon>Pterygota</taxon>
        <taxon>Neoptera</taxon>
        <taxon>Endopterygota</taxon>
        <taxon>Hymenoptera</taxon>
        <taxon>Apocrita</taxon>
        <taxon>Aculeata</taxon>
        <taxon>Apoidea</taxon>
        <taxon>Anthophila</taxon>
        <taxon>Apidae</taxon>
        <taxon>Habropoda</taxon>
    </lineage>
</organism>
<dbReference type="PANTHER" id="PTHR46527:SF1">
    <property type="entry name" value="NUCLEOPORIN NUP42"/>
    <property type="match status" value="1"/>
</dbReference>
<comment type="subcellular location">
    <subcellularLocation>
        <location evidence="1">Nucleus membrane</location>
        <topology evidence="1">Peripheral membrane protein</topology>
        <orientation evidence="1">Cytoplasmic side</orientation>
    </subcellularLocation>
</comment>
<dbReference type="Pfam" id="PF00642">
    <property type="entry name" value="zf-CCCH"/>
    <property type="match status" value="1"/>
</dbReference>
<keyword evidence="6" id="KW-0863">Zinc-finger</keyword>
<name>A0A0L7QUD1_9HYME</name>
<gene>
    <name evidence="8" type="ORF">WH47_03927</name>
</gene>
<keyword evidence="2" id="KW-0539">Nucleus</keyword>
<accession>A0A0L7QUD1</accession>
<dbReference type="AlphaFoldDB" id="A0A0L7QUD1"/>
<evidence type="ECO:0000256" key="2">
    <source>
        <dbReference type="ARBA" id="ARBA00023242"/>
    </source>
</evidence>
<sequence>MVVCKYYRQGNCRFGQYCKFDHINTFGGNTKVDSYNEDEYTAELVAKEVLSAEKGGQWLLSCFGPLKERPCIPGMEDLSPEEVRWEMYQAQKNGMVEQAKLHFQQLCQDMKAKREALKNPTRETLTKLKEILGTGRKNTTNDNTAAKPSSFSFATPQLGLPSSTTSSNVFVNKTFGTQSNPFSGGFTTPSNTSIFGRTTTASNPVFGQNTQTFGSSGSIFGGGTPQTVFGQSNMFGTTNQVNNVFGRIQTSQPTTSTTNTIFGTTQSTGTFSSGIFSQAETPAFGGAPVFGSTATFGNTPGSIFSEKPAFASSGGIFGGPNTTTPAFSSAQPTGAFGVTTSTPAVNLFSVTQTTTSAMPTSNASPFGTTPSTTASLFATATSQFETTNTTVFSKPTFGMATGDTFGTTVTNSSSVPFGATSTGVTFGTPTTTTASPFTSSTFADVKGSPFGPTNVTTTTTTTNAFTPQQQQITSPFGTFAQSQTSSTVTTSSSGPFGKPAFGITLTAKIIDDSIYSMDNQLTDDEKNMYLAEKFVFGKIPLKPPTKEIK</sequence>
<dbReference type="STRING" id="597456.A0A0L7QUD1"/>
<evidence type="ECO:0000259" key="7">
    <source>
        <dbReference type="PROSITE" id="PS50103"/>
    </source>
</evidence>
<evidence type="ECO:0000256" key="3">
    <source>
        <dbReference type="ARBA" id="ARBA00037262"/>
    </source>
</evidence>
<dbReference type="InterPro" id="IPR051767">
    <property type="entry name" value="Nucleoporin_NUP42"/>
</dbReference>
<keyword evidence="9" id="KW-1185">Reference proteome</keyword>
<dbReference type="InterPro" id="IPR000571">
    <property type="entry name" value="Znf_CCCH"/>
</dbReference>
<dbReference type="Gene3D" id="4.10.1000.10">
    <property type="entry name" value="Zinc finger, CCCH-type"/>
    <property type="match status" value="1"/>
</dbReference>
<evidence type="ECO:0000256" key="1">
    <source>
        <dbReference type="ARBA" id="ARBA00004335"/>
    </source>
</evidence>
<reference evidence="8 9" key="1">
    <citation type="submission" date="2015-07" db="EMBL/GenBank/DDBJ databases">
        <title>The genome of Habropoda laboriosa.</title>
        <authorList>
            <person name="Pan H."/>
            <person name="Kapheim K."/>
        </authorList>
    </citation>
    <scope>NUCLEOTIDE SEQUENCE [LARGE SCALE GENOMIC DNA]</scope>
    <source>
        <strain evidence="8">0110345459</strain>
    </source>
</reference>
<evidence type="ECO:0000256" key="6">
    <source>
        <dbReference type="PROSITE-ProRule" id="PRU00723"/>
    </source>
</evidence>
<evidence type="ECO:0000256" key="5">
    <source>
        <dbReference type="ARBA" id="ARBA00042384"/>
    </source>
</evidence>
<keyword evidence="6" id="KW-0479">Metal-binding</keyword>
<dbReference type="OrthoDB" id="20729at2759"/>
<dbReference type="GO" id="GO:0031965">
    <property type="term" value="C:nuclear membrane"/>
    <property type="evidence" value="ECO:0007669"/>
    <property type="project" value="UniProtKB-SubCell"/>
</dbReference>
<protein>
    <recommendedName>
        <fullName evidence="4">Nucleoporin NUP42</fullName>
    </recommendedName>
    <alternativeName>
        <fullName evidence="5">Nucleoporin-like protein 2</fullName>
    </alternativeName>
</protein>
<dbReference type="PROSITE" id="PS50103">
    <property type="entry name" value="ZF_C3H1"/>
    <property type="match status" value="1"/>
</dbReference>
<evidence type="ECO:0000313" key="9">
    <source>
        <dbReference type="Proteomes" id="UP000053825"/>
    </source>
</evidence>
<dbReference type="Proteomes" id="UP000053825">
    <property type="component" value="Unassembled WGS sequence"/>
</dbReference>
<dbReference type="PANTHER" id="PTHR46527">
    <property type="entry name" value="NUCLEOPORIN-LIKE PROTEIN 2"/>
    <property type="match status" value="1"/>
</dbReference>
<dbReference type="EMBL" id="KQ414735">
    <property type="protein sequence ID" value="KOC62169.1"/>
    <property type="molecule type" value="Genomic_DNA"/>
</dbReference>
<evidence type="ECO:0000256" key="4">
    <source>
        <dbReference type="ARBA" id="ARBA00039886"/>
    </source>
</evidence>
<comment type="function">
    <text evidence="3">Required for the export of mRNAs containing poly(A) tails from the nucleus into the cytoplasm.</text>
</comment>
<evidence type="ECO:0000313" key="8">
    <source>
        <dbReference type="EMBL" id="KOC62169.1"/>
    </source>
</evidence>
<feature type="zinc finger region" description="C3H1-type" evidence="6">
    <location>
        <begin position="1"/>
        <end position="25"/>
    </location>
</feature>
<proteinExistence type="predicted"/>
<keyword evidence="6" id="KW-0862">Zinc</keyword>
<feature type="domain" description="C3H1-type" evidence="7">
    <location>
        <begin position="1"/>
        <end position="25"/>
    </location>
</feature>